<evidence type="ECO:0000256" key="1">
    <source>
        <dbReference type="ARBA" id="ARBA00022980"/>
    </source>
</evidence>
<dbReference type="InterPro" id="IPR036789">
    <property type="entry name" value="Ribosomal_uL6-like_a/b-dom_sf"/>
</dbReference>
<evidence type="ECO:0000256" key="2">
    <source>
        <dbReference type="ARBA" id="ARBA00023274"/>
    </source>
</evidence>
<accession>A0ABY8C560</accession>
<dbReference type="InterPro" id="IPR000702">
    <property type="entry name" value="Ribosomal_uL6-like"/>
</dbReference>
<dbReference type="HAMAP" id="MF_01365_B">
    <property type="entry name" value="Ribosomal_uL6_B"/>
    <property type="match status" value="1"/>
</dbReference>
<comment type="subunit">
    <text evidence="3">Part of the 50S ribosomal subunit.</text>
</comment>
<feature type="domain" description="Large ribosomal subunit protein uL6 alpha-beta" evidence="6">
    <location>
        <begin position="11"/>
        <end position="82"/>
    </location>
</feature>
<evidence type="ECO:0000313" key="7">
    <source>
        <dbReference type="EMBL" id="WEG35828.1"/>
    </source>
</evidence>
<dbReference type="EMBL" id="CP118868">
    <property type="protein sequence ID" value="WEG35828.1"/>
    <property type="molecule type" value="Genomic_DNA"/>
</dbReference>
<dbReference type="PANTHER" id="PTHR11655:SF14">
    <property type="entry name" value="LARGE RIBOSOMAL SUBUNIT PROTEIN UL6M"/>
    <property type="match status" value="1"/>
</dbReference>
<keyword evidence="8" id="KW-1185">Reference proteome</keyword>
<keyword evidence="3 5" id="KW-0699">rRNA-binding</keyword>
<sequence>MSRIGKKPIVIPAGVTVTVEPHLVTVKGGKETLTEKIHPLINVAVKDNEVIVTRNGETKEERALHGLTRALIQNMVTGVTHGYVKELEVKGTGYRAQLSGSKLVLNLGYSHPVEYVAPEGIKIEVPNNNKIIVKGANKQLVGEVAANIRGFRVPDAYHGKGVKYLDEVLHLKEGKTGAKK</sequence>
<dbReference type="PANTHER" id="PTHR11655">
    <property type="entry name" value="60S/50S RIBOSOMAL PROTEIN L6/L9"/>
    <property type="match status" value="1"/>
</dbReference>
<name>A0ABY8C560_9FIRM</name>
<feature type="domain" description="Large ribosomal subunit protein uL6 alpha-beta" evidence="6">
    <location>
        <begin position="91"/>
        <end position="164"/>
    </location>
</feature>
<keyword evidence="3 5" id="KW-0694">RNA-binding</keyword>
<dbReference type="NCBIfam" id="TIGR03654">
    <property type="entry name" value="L6_bact"/>
    <property type="match status" value="1"/>
</dbReference>
<keyword evidence="1 3" id="KW-0689">Ribosomal protein</keyword>
<dbReference type="GO" id="GO:0005840">
    <property type="term" value="C:ribosome"/>
    <property type="evidence" value="ECO:0007669"/>
    <property type="project" value="UniProtKB-KW"/>
</dbReference>
<keyword evidence="2 3" id="KW-0687">Ribonucleoprotein</keyword>
<dbReference type="RefSeq" id="WP_315568479.1">
    <property type="nucleotide sequence ID" value="NZ_CP118866.1"/>
</dbReference>
<dbReference type="Proteomes" id="UP001220478">
    <property type="component" value="Chromosome"/>
</dbReference>
<dbReference type="InterPro" id="IPR019906">
    <property type="entry name" value="Ribosomal_uL6_bac-type"/>
</dbReference>
<gene>
    <name evidence="3 7" type="primary">rplF</name>
    <name evidence="7" type="ORF">PYS61_01290</name>
</gene>
<evidence type="ECO:0000256" key="4">
    <source>
        <dbReference type="RuleBase" id="RU003869"/>
    </source>
</evidence>
<evidence type="ECO:0000313" key="8">
    <source>
        <dbReference type="Proteomes" id="UP001220478"/>
    </source>
</evidence>
<proteinExistence type="inferred from homology"/>
<dbReference type="SUPFAM" id="SSF56053">
    <property type="entry name" value="Ribosomal protein L6"/>
    <property type="match status" value="2"/>
</dbReference>
<dbReference type="PIRSF" id="PIRSF002162">
    <property type="entry name" value="Ribosomal_L6"/>
    <property type="match status" value="1"/>
</dbReference>
<dbReference type="Gene3D" id="3.90.930.12">
    <property type="entry name" value="Ribosomal protein L6, alpha-beta domain"/>
    <property type="match status" value="2"/>
</dbReference>
<evidence type="ECO:0000259" key="6">
    <source>
        <dbReference type="Pfam" id="PF00347"/>
    </source>
</evidence>
<reference evidence="7 8" key="1">
    <citation type="submission" date="2023-02" db="EMBL/GenBank/DDBJ databases">
        <title>Novel Oscillospiraceae bacterial genomes.</title>
        <authorList>
            <person name="Srinivasan S."/>
            <person name="Austin M.N."/>
            <person name="Fiedler T.L."/>
            <person name="Strenk S.M."/>
            <person name="Agnew K.J."/>
            <person name="Nagana Gowda G.A."/>
            <person name="Raftery D."/>
            <person name="Beamer M.A."/>
            <person name="Achilles S.L."/>
            <person name="Wiesenfeld H.C."/>
            <person name="Fredricks D.N."/>
            <person name="Hillier S.L."/>
        </authorList>
    </citation>
    <scope>NUCLEOTIDE SEQUENCE [LARGE SCALE GENOMIC DNA]</scope>
    <source>
        <strain evidence="7 8">CHIC02 1186E3-8</strain>
    </source>
</reference>
<comment type="similarity">
    <text evidence="3 4">Belongs to the universal ribosomal protein uL6 family.</text>
</comment>
<evidence type="ECO:0000256" key="5">
    <source>
        <dbReference type="RuleBase" id="RU003870"/>
    </source>
</evidence>
<dbReference type="InterPro" id="IPR020040">
    <property type="entry name" value="Ribosomal_uL6_a/b-dom"/>
</dbReference>
<dbReference type="Pfam" id="PF00347">
    <property type="entry name" value="Ribosomal_L6"/>
    <property type="match status" value="2"/>
</dbReference>
<dbReference type="PRINTS" id="PR00059">
    <property type="entry name" value="RIBOSOMALL6"/>
</dbReference>
<comment type="function">
    <text evidence="3 5">This protein binds to the 23S rRNA, and is important in its secondary structure. It is located near the subunit interface in the base of the L7/L12 stalk, and near the tRNA binding site of the peptidyltransferase center.</text>
</comment>
<organism evidence="7 8">
    <name type="scientific">Amygdalobacter indicium</name>
    <dbReference type="NCBI Taxonomy" id="3029272"/>
    <lineage>
        <taxon>Bacteria</taxon>
        <taxon>Bacillati</taxon>
        <taxon>Bacillota</taxon>
        <taxon>Clostridia</taxon>
        <taxon>Eubacteriales</taxon>
        <taxon>Oscillospiraceae</taxon>
        <taxon>Amygdalobacter</taxon>
    </lineage>
</organism>
<evidence type="ECO:0000256" key="3">
    <source>
        <dbReference type="HAMAP-Rule" id="MF_01365"/>
    </source>
</evidence>
<protein>
    <recommendedName>
        <fullName evidence="3">Large ribosomal subunit protein uL6</fullName>
    </recommendedName>
</protein>